<feature type="transmembrane region" description="Helical" evidence="2">
    <location>
        <begin position="149"/>
        <end position="171"/>
    </location>
</feature>
<keyword evidence="2" id="KW-0812">Transmembrane</keyword>
<comment type="caution">
    <text evidence="3">The sequence shown here is derived from an EMBL/GenBank/DDBJ whole genome shotgun (WGS) entry which is preliminary data.</text>
</comment>
<keyword evidence="4" id="KW-1185">Reference proteome</keyword>
<feature type="region of interest" description="Disordered" evidence="1">
    <location>
        <begin position="179"/>
        <end position="202"/>
    </location>
</feature>
<dbReference type="Proteomes" id="UP000225740">
    <property type="component" value="Unassembled WGS sequence"/>
</dbReference>
<keyword evidence="2" id="KW-0472">Membrane</keyword>
<gene>
    <name evidence="3" type="ORF">CEE69_26490</name>
</gene>
<organism evidence="3 4">
    <name type="scientific">Rhodopirellula bahusiensis</name>
    <dbReference type="NCBI Taxonomy" id="2014065"/>
    <lineage>
        <taxon>Bacteria</taxon>
        <taxon>Pseudomonadati</taxon>
        <taxon>Planctomycetota</taxon>
        <taxon>Planctomycetia</taxon>
        <taxon>Pirellulales</taxon>
        <taxon>Pirellulaceae</taxon>
        <taxon>Rhodopirellula</taxon>
    </lineage>
</organism>
<dbReference type="AlphaFoldDB" id="A0A2G1VZU9"/>
<reference evidence="3 4" key="1">
    <citation type="submission" date="2017-06" db="EMBL/GenBank/DDBJ databases">
        <title>Description of Rhodopirellula bahusiensis sp. nov.</title>
        <authorList>
            <person name="Kizina J."/>
            <person name="Harder J."/>
        </authorList>
    </citation>
    <scope>NUCLEOTIDE SEQUENCE [LARGE SCALE GENOMIC DNA]</scope>
    <source>
        <strain evidence="3 4">SWK21</strain>
    </source>
</reference>
<feature type="compositionally biased region" description="Acidic residues" evidence="1">
    <location>
        <begin position="193"/>
        <end position="202"/>
    </location>
</feature>
<dbReference type="OrthoDB" id="279314at2"/>
<protein>
    <submittedName>
        <fullName evidence="3">Uncharacterized protein</fullName>
    </submittedName>
</protein>
<evidence type="ECO:0000256" key="2">
    <source>
        <dbReference type="SAM" id="Phobius"/>
    </source>
</evidence>
<accession>A0A2G1VZU9</accession>
<evidence type="ECO:0000313" key="4">
    <source>
        <dbReference type="Proteomes" id="UP000225740"/>
    </source>
</evidence>
<keyword evidence="2" id="KW-1133">Transmembrane helix</keyword>
<evidence type="ECO:0000256" key="1">
    <source>
        <dbReference type="SAM" id="MobiDB-lite"/>
    </source>
</evidence>
<dbReference type="EMBL" id="NIZW01000029">
    <property type="protein sequence ID" value="PHQ32297.1"/>
    <property type="molecule type" value="Genomic_DNA"/>
</dbReference>
<evidence type="ECO:0000313" key="3">
    <source>
        <dbReference type="EMBL" id="PHQ32297.1"/>
    </source>
</evidence>
<proteinExistence type="predicted"/>
<feature type="compositionally biased region" description="Polar residues" evidence="1">
    <location>
        <begin position="80"/>
        <end position="92"/>
    </location>
</feature>
<name>A0A2G1VZU9_9BACT</name>
<feature type="region of interest" description="Disordered" evidence="1">
    <location>
        <begin position="72"/>
        <end position="92"/>
    </location>
</feature>
<sequence>MGWIFLIQASPVAGQEPSDGFEAIATVAFPPEILEEPIVSREGYFQLTWALEGVPDFEGTFRVSELSDRETESVGDGLSDGQQALQSTSQDFESTSPQRVVYEGALPIAFVSGLPDGTYRYRVEALDANGVLIASSDVPATVQVSHWPVWQAMVLLVIGAIVFLAVIFVIVRGTWMHRPASSLTSSSPRDPALEEPSEGSRS</sequence>